<dbReference type="GeneID" id="81443218"/>
<dbReference type="PANTHER" id="PTHR33630:SF9">
    <property type="entry name" value="CUTINASE 4"/>
    <property type="match status" value="1"/>
</dbReference>
<name>A0A9W9RED7_9EURO</name>
<dbReference type="EMBL" id="JAPZBS010000009">
    <property type="protein sequence ID" value="KAJ5358713.1"/>
    <property type="molecule type" value="Genomic_DNA"/>
</dbReference>
<dbReference type="InterPro" id="IPR000675">
    <property type="entry name" value="Cutinase/axe"/>
</dbReference>
<keyword evidence="1" id="KW-0378">Hydrolase</keyword>
<feature type="signal peptide" evidence="3">
    <location>
        <begin position="1"/>
        <end position="24"/>
    </location>
</feature>
<evidence type="ECO:0000256" key="3">
    <source>
        <dbReference type="SAM" id="SignalP"/>
    </source>
</evidence>
<dbReference type="PANTHER" id="PTHR33630">
    <property type="entry name" value="CUTINASE RV1984C-RELATED-RELATED"/>
    <property type="match status" value="1"/>
</dbReference>
<dbReference type="InterPro" id="IPR029058">
    <property type="entry name" value="AB_hydrolase_fold"/>
</dbReference>
<dbReference type="SMART" id="SM01110">
    <property type="entry name" value="Cutinase"/>
    <property type="match status" value="1"/>
</dbReference>
<dbReference type="Gene3D" id="3.40.50.1820">
    <property type="entry name" value="alpha/beta hydrolase"/>
    <property type="match status" value="1"/>
</dbReference>
<keyword evidence="2" id="KW-1015">Disulfide bond</keyword>
<reference evidence="4" key="1">
    <citation type="submission" date="2022-11" db="EMBL/GenBank/DDBJ databases">
        <authorList>
            <person name="Petersen C."/>
        </authorList>
    </citation>
    <scope>NUCLEOTIDE SEQUENCE</scope>
    <source>
        <strain evidence="4">IBT 29864</strain>
    </source>
</reference>
<dbReference type="GO" id="GO:0072330">
    <property type="term" value="P:monocarboxylic acid biosynthetic process"/>
    <property type="evidence" value="ECO:0007669"/>
    <property type="project" value="UniProtKB-ARBA"/>
</dbReference>
<accession>A0A9W9RED7</accession>
<dbReference type="SUPFAM" id="SSF53474">
    <property type="entry name" value="alpha/beta-Hydrolases"/>
    <property type="match status" value="1"/>
</dbReference>
<keyword evidence="5" id="KW-1185">Reference proteome</keyword>
<dbReference type="RefSeq" id="XP_056549999.1">
    <property type="nucleotide sequence ID" value="XM_056704039.1"/>
</dbReference>
<reference evidence="4" key="2">
    <citation type="journal article" date="2023" name="IMA Fungus">
        <title>Comparative genomic study of the Penicillium genus elucidates a diverse pangenome and 15 lateral gene transfer events.</title>
        <authorList>
            <person name="Petersen C."/>
            <person name="Sorensen T."/>
            <person name="Nielsen M.R."/>
            <person name="Sondergaard T.E."/>
            <person name="Sorensen J.L."/>
            <person name="Fitzpatrick D.A."/>
            <person name="Frisvad J.C."/>
            <person name="Nielsen K.L."/>
        </authorList>
    </citation>
    <scope>NUCLEOTIDE SEQUENCE</scope>
    <source>
        <strain evidence="4">IBT 29864</strain>
    </source>
</reference>
<gene>
    <name evidence="4" type="ORF">N7496_011126</name>
</gene>
<evidence type="ECO:0000313" key="4">
    <source>
        <dbReference type="EMBL" id="KAJ5358713.1"/>
    </source>
</evidence>
<keyword evidence="3" id="KW-0732">Signal</keyword>
<proteinExistence type="predicted"/>
<comment type="caution">
    <text evidence="4">The sequence shown here is derived from an EMBL/GenBank/DDBJ whole genome shotgun (WGS) entry which is preliminary data.</text>
</comment>
<evidence type="ECO:0000256" key="2">
    <source>
        <dbReference type="ARBA" id="ARBA00023157"/>
    </source>
</evidence>
<dbReference type="GO" id="GO:0017000">
    <property type="term" value="P:antibiotic biosynthetic process"/>
    <property type="evidence" value="ECO:0007669"/>
    <property type="project" value="UniProtKB-ARBA"/>
</dbReference>
<dbReference type="GO" id="GO:0052689">
    <property type="term" value="F:carboxylic ester hydrolase activity"/>
    <property type="evidence" value="ECO:0007669"/>
    <property type="project" value="UniProtKB-ARBA"/>
</dbReference>
<protein>
    <submittedName>
        <fullName evidence="4">Uncharacterized protein</fullName>
    </submittedName>
</protein>
<organism evidence="4 5">
    <name type="scientific">Penicillium cataractarum</name>
    <dbReference type="NCBI Taxonomy" id="2100454"/>
    <lineage>
        <taxon>Eukaryota</taxon>
        <taxon>Fungi</taxon>
        <taxon>Dikarya</taxon>
        <taxon>Ascomycota</taxon>
        <taxon>Pezizomycotina</taxon>
        <taxon>Eurotiomycetes</taxon>
        <taxon>Eurotiomycetidae</taxon>
        <taxon>Eurotiales</taxon>
        <taxon>Aspergillaceae</taxon>
        <taxon>Penicillium</taxon>
    </lineage>
</organism>
<evidence type="ECO:0000256" key="1">
    <source>
        <dbReference type="ARBA" id="ARBA00022801"/>
    </source>
</evidence>
<feature type="chain" id="PRO_5040819608" evidence="3">
    <location>
        <begin position="25"/>
        <end position="239"/>
    </location>
</feature>
<dbReference type="OrthoDB" id="2586582at2759"/>
<dbReference type="Proteomes" id="UP001147782">
    <property type="component" value="Unassembled WGS sequence"/>
</dbReference>
<dbReference type="Pfam" id="PF01083">
    <property type="entry name" value="Cutinase"/>
    <property type="match status" value="1"/>
</dbReference>
<sequence>MHVNALQNCLLLGLAISQFQPALTQETPPSQCATGVHAILMRGQGPGDHLNVMVSVQNLVLQLIPGSSSVALPYSHGADDHRVAASNGTYMMQDYIRSYVASCPDSKIFIIGYSLGGVAMMDGLCGTSSQWLFKVPAIEPHFNQNVIAAVSYGEETYVPGLSYDHGTCTDGTGIYPRIHPEWCDPFLSSIRSYCDEGDGSCCFRFLPPITDPAHFLYIFRYNMEVIQFVQQRLKATQSQ</sequence>
<evidence type="ECO:0000313" key="5">
    <source>
        <dbReference type="Proteomes" id="UP001147782"/>
    </source>
</evidence>
<dbReference type="AlphaFoldDB" id="A0A9W9RED7"/>